<dbReference type="GO" id="GO:0008270">
    <property type="term" value="F:zinc ion binding"/>
    <property type="evidence" value="ECO:0007669"/>
    <property type="project" value="UniProtKB-KW"/>
</dbReference>
<keyword evidence="5" id="KW-0175">Coiled coil</keyword>
<evidence type="ECO:0000259" key="6">
    <source>
        <dbReference type="PROSITE" id="PS50119"/>
    </source>
</evidence>
<dbReference type="InterPro" id="IPR003877">
    <property type="entry name" value="SPRY_dom"/>
</dbReference>
<dbReference type="SMART" id="SM00449">
    <property type="entry name" value="SPRY"/>
    <property type="match status" value="1"/>
</dbReference>
<evidence type="ECO:0000256" key="3">
    <source>
        <dbReference type="ARBA" id="ARBA00022833"/>
    </source>
</evidence>
<dbReference type="Proteomes" id="UP000261540">
    <property type="component" value="Unplaced"/>
</dbReference>
<dbReference type="Pfam" id="PF13765">
    <property type="entry name" value="PRY"/>
    <property type="match status" value="1"/>
</dbReference>
<dbReference type="Gene3D" id="3.30.160.60">
    <property type="entry name" value="Classic Zinc Finger"/>
    <property type="match status" value="1"/>
</dbReference>
<dbReference type="Gene3D" id="2.60.120.920">
    <property type="match status" value="1"/>
</dbReference>
<sequence length="400" mass="45133">MEAETTVPPAAPEPLCPGCQAGDSALLPCGHRLCTNCLQQCQREVGAPGCTVCYEATTGGPRRLCARHGEELTLFCVDDEELVCTSCQENEHEEHQCCPLEEAVHDCKVRGTVHAKPARTTHDRTHKKTNYTLDQAQQSERLIKDEFKKLHRFLRDEEAAMLAALKEEEEQRSQTTKDKMEKLAGDLRSLTDDIQLVEEQLAADDITFLQVRVRGGAGQPLRAPVTLNPNTADICLSVSDDLTSVRYLDEDQHLPDNPERFRSCECVLGSEAFDSGQHVWDVEVGDNSEWALGVARESIQRKEWFPPNPERGLWSIGLSAGEFRARAPIATPLVLKKKPQRVRVQLDWDRGRLTFSDAIDNTLLYKFKHKFAEKVFPYFSSSCKRHPLRILPEKVWVTVD</sequence>
<dbReference type="SMART" id="SM00336">
    <property type="entry name" value="BBOX"/>
    <property type="match status" value="1"/>
</dbReference>
<dbReference type="GeneTree" id="ENSGT00970000193390"/>
<dbReference type="InterPro" id="IPR043136">
    <property type="entry name" value="B30.2/SPRY_sf"/>
</dbReference>
<dbReference type="InterPro" id="IPR003879">
    <property type="entry name" value="Butyrophylin_SPRY"/>
</dbReference>
<dbReference type="PROSITE" id="PS50188">
    <property type="entry name" value="B302_SPRY"/>
    <property type="match status" value="1"/>
</dbReference>
<dbReference type="SMART" id="SM00589">
    <property type="entry name" value="PRY"/>
    <property type="match status" value="1"/>
</dbReference>
<dbReference type="Ensembl" id="ENSPKIT00000040528.1">
    <property type="protein sequence ID" value="ENSPKIP00000016047.1"/>
    <property type="gene ID" value="ENSPKIG00000002538.1"/>
</dbReference>
<evidence type="ECO:0000313" key="9">
    <source>
        <dbReference type="Proteomes" id="UP000261540"/>
    </source>
</evidence>
<reference evidence="8" key="1">
    <citation type="submission" date="2025-08" db="UniProtKB">
        <authorList>
            <consortium name="Ensembl"/>
        </authorList>
    </citation>
    <scope>IDENTIFICATION</scope>
</reference>
<evidence type="ECO:0000256" key="2">
    <source>
        <dbReference type="ARBA" id="ARBA00022771"/>
    </source>
</evidence>
<evidence type="ECO:0000256" key="5">
    <source>
        <dbReference type="SAM" id="Coils"/>
    </source>
</evidence>
<dbReference type="SUPFAM" id="SSF49899">
    <property type="entry name" value="Concanavalin A-like lectins/glucanases"/>
    <property type="match status" value="1"/>
</dbReference>
<dbReference type="CDD" id="cd12893">
    <property type="entry name" value="SPRY_PRY_TRIM35"/>
    <property type="match status" value="1"/>
</dbReference>
<dbReference type="FunFam" id="2.60.120.920:FF:000004">
    <property type="entry name" value="Butyrophilin subfamily 1 member A1"/>
    <property type="match status" value="1"/>
</dbReference>
<dbReference type="InterPro" id="IPR001870">
    <property type="entry name" value="B30.2/SPRY"/>
</dbReference>
<dbReference type="SUPFAM" id="SSF57845">
    <property type="entry name" value="B-box zinc-binding domain"/>
    <property type="match status" value="1"/>
</dbReference>
<reference evidence="8" key="2">
    <citation type="submission" date="2025-09" db="UniProtKB">
        <authorList>
            <consortium name="Ensembl"/>
        </authorList>
    </citation>
    <scope>IDENTIFICATION</scope>
</reference>
<organism evidence="8 9">
    <name type="scientific">Paramormyrops kingsleyae</name>
    <dbReference type="NCBI Taxonomy" id="1676925"/>
    <lineage>
        <taxon>Eukaryota</taxon>
        <taxon>Metazoa</taxon>
        <taxon>Chordata</taxon>
        <taxon>Craniata</taxon>
        <taxon>Vertebrata</taxon>
        <taxon>Euteleostomi</taxon>
        <taxon>Actinopterygii</taxon>
        <taxon>Neopterygii</taxon>
        <taxon>Teleostei</taxon>
        <taxon>Osteoglossocephala</taxon>
        <taxon>Osteoglossomorpha</taxon>
        <taxon>Osteoglossiformes</taxon>
        <taxon>Mormyridae</taxon>
        <taxon>Paramormyrops</taxon>
    </lineage>
</organism>
<name>A0A3B3RBJ2_9TELE</name>
<dbReference type="InterPro" id="IPR000315">
    <property type="entry name" value="Znf_B-box"/>
</dbReference>
<protein>
    <submittedName>
        <fullName evidence="8">Uncharacterized protein</fullName>
    </submittedName>
</protein>
<accession>A0A3B3RBJ2</accession>
<keyword evidence="9" id="KW-1185">Reference proteome</keyword>
<evidence type="ECO:0000259" key="7">
    <source>
        <dbReference type="PROSITE" id="PS50188"/>
    </source>
</evidence>
<dbReference type="Pfam" id="PF00643">
    <property type="entry name" value="zf-B_box"/>
    <property type="match status" value="1"/>
</dbReference>
<dbReference type="InterPro" id="IPR006574">
    <property type="entry name" value="PRY"/>
</dbReference>
<feature type="domain" description="B30.2/SPRY" evidence="7">
    <location>
        <begin position="205"/>
        <end position="397"/>
    </location>
</feature>
<feature type="domain" description="B box-type" evidence="6">
    <location>
        <begin position="60"/>
        <end position="100"/>
    </location>
</feature>
<dbReference type="InterPro" id="IPR017907">
    <property type="entry name" value="Znf_RING_CS"/>
</dbReference>
<dbReference type="PROSITE" id="PS50119">
    <property type="entry name" value="ZF_BBOX"/>
    <property type="match status" value="1"/>
</dbReference>
<keyword evidence="2 4" id="KW-0863">Zinc-finger</keyword>
<dbReference type="PANTHER" id="PTHR24103">
    <property type="entry name" value="E3 UBIQUITIN-PROTEIN LIGASE TRIM"/>
    <property type="match status" value="1"/>
</dbReference>
<dbReference type="InterPro" id="IPR013320">
    <property type="entry name" value="ConA-like_dom_sf"/>
</dbReference>
<feature type="coiled-coil region" evidence="5">
    <location>
        <begin position="166"/>
        <end position="200"/>
    </location>
</feature>
<dbReference type="InterPro" id="IPR050143">
    <property type="entry name" value="TRIM/RBCC"/>
</dbReference>
<evidence type="ECO:0000313" key="8">
    <source>
        <dbReference type="Ensembl" id="ENSPKIP00000016047.1"/>
    </source>
</evidence>
<keyword evidence="3" id="KW-0862">Zinc</keyword>
<evidence type="ECO:0000256" key="1">
    <source>
        <dbReference type="ARBA" id="ARBA00022723"/>
    </source>
</evidence>
<dbReference type="Pfam" id="PF00622">
    <property type="entry name" value="SPRY"/>
    <property type="match status" value="1"/>
</dbReference>
<evidence type="ECO:0000256" key="4">
    <source>
        <dbReference type="PROSITE-ProRule" id="PRU00024"/>
    </source>
</evidence>
<dbReference type="PRINTS" id="PR01407">
    <property type="entry name" value="BUTYPHLNCDUF"/>
</dbReference>
<dbReference type="PROSITE" id="PS00518">
    <property type="entry name" value="ZF_RING_1"/>
    <property type="match status" value="1"/>
</dbReference>
<keyword evidence="1" id="KW-0479">Metal-binding</keyword>
<dbReference type="AlphaFoldDB" id="A0A3B3RBJ2"/>
<proteinExistence type="predicted"/>